<feature type="compositionally biased region" description="Basic and acidic residues" evidence="1">
    <location>
        <begin position="11"/>
        <end position="32"/>
    </location>
</feature>
<keyword evidence="4" id="KW-1185">Reference proteome</keyword>
<evidence type="ECO:0000313" key="4">
    <source>
        <dbReference type="Proteomes" id="UP000266673"/>
    </source>
</evidence>
<keyword evidence="2" id="KW-0472">Membrane</keyword>
<dbReference type="OrthoDB" id="2447785at2759"/>
<dbReference type="Proteomes" id="UP000266673">
    <property type="component" value="Unassembled WGS sequence"/>
</dbReference>
<feature type="transmembrane region" description="Helical" evidence="2">
    <location>
        <begin position="525"/>
        <end position="546"/>
    </location>
</feature>
<protein>
    <submittedName>
        <fullName evidence="3">Uncharacterized protein</fullName>
    </submittedName>
</protein>
<organism evidence="3 4">
    <name type="scientific">Gigaspora rosea</name>
    <dbReference type="NCBI Taxonomy" id="44941"/>
    <lineage>
        <taxon>Eukaryota</taxon>
        <taxon>Fungi</taxon>
        <taxon>Fungi incertae sedis</taxon>
        <taxon>Mucoromycota</taxon>
        <taxon>Glomeromycotina</taxon>
        <taxon>Glomeromycetes</taxon>
        <taxon>Diversisporales</taxon>
        <taxon>Gigasporaceae</taxon>
        <taxon>Gigaspora</taxon>
    </lineage>
</organism>
<comment type="caution">
    <text evidence="3">The sequence shown here is derived from an EMBL/GenBank/DDBJ whole genome shotgun (WGS) entry which is preliminary data.</text>
</comment>
<reference evidence="3 4" key="1">
    <citation type="submission" date="2018-06" db="EMBL/GenBank/DDBJ databases">
        <title>Comparative genomics reveals the genomic features of Rhizophagus irregularis, R. cerebriforme, R. diaphanum and Gigaspora rosea, and their symbiotic lifestyle signature.</title>
        <authorList>
            <person name="Morin E."/>
            <person name="San Clemente H."/>
            <person name="Chen E.C.H."/>
            <person name="De La Providencia I."/>
            <person name="Hainaut M."/>
            <person name="Kuo A."/>
            <person name="Kohler A."/>
            <person name="Murat C."/>
            <person name="Tang N."/>
            <person name="Roy S."/>
            <person name="Loubradou J."/>
            <person name="Henrissat B."/>
            <person name="Grigoriev I.V."/>
            <person name="Corradi N."/>
            <person name="Roux C."/>
            <person name="Martin F.M."/>
        </authorList>
    </citation>
    <scope>NUCLEOTIDE SEQUENCE [LARGE SCALE GENOMIC DNA]</scope>
    <source>
        <strain evidence="3 4">DAOM 194757</strain>
    </source>
</reference>
<evidence type="ECO:0000256" key="1">
    <source>
        <dbReference type="SAM" id="MobiDB-lite"/>
    </source>
</evidence>
<feature type="region of interest" description="Disordered" evidence="1">
    <location>
        <begin position="1"/>
        <end position="33"/>
    </location>
</feature>
<sequence>MKIPDTNDSFPNEKDSDKPSNEDINEKDKEADEINNQADEIIEQVFKIITKATPSIIKAILEDGNLCNEPDKISSDVQSKIDEKIFEILRKISIKISKKSSDTCYVDNILSAKISTEIQFTLKSKEARLTTKINLLKEIKSFEIKRIIFAEIHIETAIILLRELFDILLEKFGDQLQIKLSGAIIENITEMKEEENCTKKLNRNMINLCNKMFKIKEKTEENVPKEIKKVSEKTDEIVNFKNIEIPYEKENVSSKIIKKAEEMSIDISKKIKEEISKYIQEKIEEYFYKILNEVYYDIKMDEMDDNPVTYNEGQASSKKIQDDDETDEPGQETSNKGHTSSEKIQNDQSYDLKIDEMDDEPVTSNEGNEGQAPSEKIQDDDKTDKLGQETANKFSEQIQNNQSIIIYKIDKIRNLFSKTMKDKIGIISEDKNNLTKSLKDNLTKSLKDNLTESLKEILIKEDSKDLDMEHIIFIICAILDSESLLFIDNISGDYTKKIKSHVKKNKPIFGNIKDHIEDYVKAFNIIRVLVEFICKSIPLLIIMVIYTSEIVIIGYMPLIALITSCLKFLSCFVILCYHFYHSKNSIKQFLELFYKQ</sequence>
<keyword evidence="2" id="KW-1133">Transmembrane helix</keyword>
<dbReference type="EMBL" id="QKWP01000383">
    <property type="protein sequence ID" value="RIB21035.1"/>
    <property type="molecule type" value="Genomic_DNA"/>
</dbReference>
<keyword evidence="2" id="KW-0812">Transmembrane</keyword>
<feature type="transmembrane region" description="Helical" evidence="2">
    <location>
        <begin position="558"/>
        <end position="580"/>
    </location>
</feature>
<dbReference type="AlphaFoldDB" id="A0A397VEX0"/>
<evidence type="ECO:0000313" key="3">
    <source>
        <dbReference type="EMBL" id="RIB21035.1"/>
    </source>
</evidence>
<name>A0A397VEX0_9GLOM</name>
<proteinExistence type="predicted"/>
<evidence type="ECO:0000256" key="2">
    <source>
        <dbReference type="SAM" id="Phobius"/>
    </source>
</evidence>
<feature type="compositionally biased region" description="Basic and acidic residues" evidence="1">
    <location>
        <begin position="339"/>
        <end position="355"/>
    </location>
</feature>
<feature type="compositionally biased region" description="Polar residues" evidence="1">
    <location>
        <begin position="1"/>
        <end position="10"/>
    </location>
</feature>
<gene>
    <name evidence="3" type="ORF">C2G38_1137485</name>
</gene>
<accession>A0A397VEX0</accession>
<feature type="compositionally biased region" description="Polar residues" evidence="1">
    <location>
        <begin position="308"/>
        <end position="318"/>
    </location>
</feature>
<feature type="region of interest" description="Disordered" evidence="1">
    <location>
        <begin position="306"/>
        <end position="383"/>
    </location>
</feature>